<dbReference type="GO" id="GO:0043565">
    <property type="term" value="F:sequence-specific DNA binding"/>
    <property type="evidence" value="ECO:0007669"/>
    <property type="project" value="TreeGrafter"/>
</dbReference>
<dbReference type="FunFam" id="3.40.190.290:FF:000001">
    <property type="entry name" value="Transcriptional regulator, LysR family"/>
    <property type="match status" value="1"/>
</dbReference>
<comment type="similarity">
    <text evidence="1">Belongs to the LysR transcriptional regulatory family.</text>
</comment>
<dbReference type="PANTHER" id="PTHR30537">
    <property type="entry name" value="HTH-TYPE TRANSCRIPTIONAL REGULATOR"/>
    <property type="match status" value="1"/>
</dbReference>
<dbReference type="GO" id="GO:0003700">
    <property type="term" value="F:DNA-binding transcription factor activity"/>
    <property type="evidence" value="ECO:0007669"/>
    <property type="project" value="InterPro"/>
</dbReference>
<dbReference type="SUPFAM" id="SSF46785">
    <property type="entry name" value="Winged helix' DNA-binding domain"/>
    <property type="match status" value="1"/>
</dbReference>
<dbReference type="CDD" id="cd08422">
    <property type="entry name" value="PBP2_CrgA_like"/>
    <property type="match status" value="1"/>
</dbReference>
<reference evidence="6" key="2">
    <citation type="submission" date="2022-08" db="EMBL/GenBank/DDBJ databases">
        <authorList>
            <person name="Dong C."/>
        </authorList>
    </citation>
    <scope>NUCLEOTIDE SEQUENCE</scope>
    <source>
        <strain evidence="6">59MF3M-4</strain>
    </source>
</reference>
<dbReference type="InterPro" id="IPR005119">
    <property type="entry name" value="LysR_subst-bd"/>
</dbReference>
<feature type="domain" description="HTH lysR-type" evidence="5">
    <location>
        <begin position="1"/>
        <end position="58"/>
    </location>
</feature>
<dbReference type="AlphaFoldDB" id="A0A9X2WJ13"/>
<dbReference type="Gene3D" id="1.10.10.10">
    <property type="entry name" value="Winged helix-like DNA-binding domain superfamily/Winged helix DNA-binding domain"/>
    <property type="match status" value="1"/>
</dbReference>
<name>A0A9X2WJ13_9GAMM</name>
<evidence type="ECO:0000313" key="7">
    <source>
        <dbReference type="Proteomes" id="UP001147830"/>
    </source>
</evidence>
<proteinExistence type="inferred from homology"/>
<evidence type="ECO:0000256" key="4">
    <source>
        <dbReference type="ARBA" id="ARBA00023163"/>
    </source>
</evidence>
<evidence type="ECO:0000256" key="3">
    <source>
        <dbReference type="ARBA" id="ARBA00023125"/>
    </source>
</evidence>
<dbReference type="Gene3D" id="3.40.190.290">
    <property type="match status" value="1"/>
</dbReference>
<sequence>MNLADLELFIQVADAGSLSAAARVLDCSPAVASAALKRLELQLGARLFSRSTRSLRLTREGTLFLAYARKALSLLQEGRGLLDGELHHVAGQLSISAPSDLGRHWLQPALNDFQALYPQVQLQLSLSDELSNFYRDPVDVALRYGQLSDSGLIATRLLDNRRLLCAAPAYLQRAGMPQQLEALKQHNCLTFFLRGERYDHWHFRDGQGNQSDLTVNGNRSASDGALVREWVLAGLGIAYKSQLDIAADVQAGRLQVVLPDYWQDAPLYLVYAEREYLRPAVRCFIDFMKARVRS</sequence>
<keyword evidence="7" id="KW-1185">Reference proteome</keyword>
<dbReference type="InterPro" id="IPR058163">
    <property type="entry name" value="LysR-type_TF_proteobact-type"/>
</dbReference>
<evidence type="ECO:0000256" key="1">
    <source>
        <dbReference type="ARBA" id="ARBA00009437"/>
    </source>
</evidence>
<dbReference type="Pfam" id="PF03466">
    <property type="entry name" value="LysR_substrate"/>
    <property type="match status" value="1"/>
</dbReference>
<keyword evidence="3" id="KW-0238">DNA-binding</keyword>
<organism evidence="6 7">
    <name type="scientific">Thalassolituus pacificus</name>
    <dbReference type="NCBI Taxonomy" id="2975440"/>
    <lineage>
        <taxon>Bacteria</taxon>
        <taxon>Pseudomonadati</taxon>
        <taxon>Pseudomonadota</taxon>
        <taxon>Gammaproteobacteria</taxon>
        <taxon>Oceanospirillales</taxon>
        <taxon>Oceanospirillaceae</taxon>
        <taxon>Thalassolituus</taxon>
    </lineage>
</organism>
<accession>A0A9X2WJ13</accession>
<dbReference type="GO" id="GO:0006351">
    <property type="term" value="P:DNA-templated transcription"/>
    <property type="evidence" value="ECO:0007669"/>
    <property type="project" value="TreeGrafter"/>
</dbReference>
<evidence type="ECO:0000259" key="5">
    <source>
        <dbReference type="PROSITE" id="PS50931"/>
    </source>
</evidence>
<evidence type="ECO:0000256" key="2">
    <source>
        <dbReference type="ARBA" id="ARBA00023015"/>
    </source>
</evidence>
<keyword evidence="4" id="KW-0804">Transcription</keyword>
<dbReference type="PROSITE" id="PS50931">
    <property type="entry name" value="HTH_LYSR"/>
    <property type="match status" value="1"/>
</dbReference>
<comment type="caution">
    <text evidence="6">The sequence shown here is derived from an EMBL/GenBank/DDBJ whole genome shotgun (WGS) entry which is preliminary data.</text>
</comment>
<dbReference type="InterPro" id="IPR000847">
    <property type="entry name" value="LysR_HTH_N"/>
</dbReference>
<dbReference type="EMBL" id="JAOANI010000031">
    <property type="protein sequence ID" value="MCT7361000.1"/>
    <property type="molecule type" value="Genomic_DNA"/>
</dbReference>
<dbReference type="InterPro" id="IPR036390">
    <property type="entry name" value="WH_DNA-bd_sf"/>
</dbReference>
<evidence type="ECO:0000313" key="6">
    <source>
        <dbReference type="EMBL" id="MCT7361000.1"/>
    </source>
</evidence>
<gene>
    <name evidence="6" type="ORF">NYR02_18400</name>
</gene>
<dbReference type="PANTHER" id="PTHR30537:SF21">
    <property type="entry name" value="HTH-TYPE TRANSCRIPTIONAL REGULATOR SINR-RELATED"/>
    <property type="match status" value="1"/>
</dbReference>
<dbReference type="FunFam" id="1.10.10.10:FF:000001">
    <property type="entry name" value="LysR family transcriptional regulator"/>
    <property type="match status" value="1"/>
</dbReference>
<reference evidence="6" key="1">
    <citation type="journal article" date="2022" name="Front. Microbiol.">
        <title>Genome-based taxonomic rearrangement of Oceanobacter-related bacteria including the description of Thalassolituus hydrocarbonoclasticus sp. nov. and Thalassolituus pacificus sp. nov. and emended description of the genus Thalassolituus.</title>
        <authorList>
            <person name="Dong C."/>
            <person name="Wei L."/>
            <person name="Wang J."/>
            <person name="Lai Q."/>
            <person name="Huang Z."/>
            <person name="Shao Z."/>
        </authorList>
    </citation>
    <scope>NUCLEOTIDE SEQUENCE</scope>
    <source>
        <strain evidence="6">59MF3M-4</strain>
    </source>
</reference>
<dbReference type="SUPFAM" id="SSF53850">
    <property type="entry name" value="Periplasmic binding protein-like II"/>
    <property type="match status" value="1"/>
</dbReference>
<dbReference type="Proteomes" id="UP001147830">
    <property type="component" value="Unassembled WGS sequence"/>
</dbReference>
<protein>
    <submittedName>
        <fullName evidence="6">LysR substrate-binding domain-containing protein</fullName>
    </submittedName>
</protein>
<dbReference type="Pfam" id="PF00126">
    <property type="entry name" value="HTH_1"/>
    <property type="match status" value="1"/>
</dbReference>
<dbReference type="InterPro" id="IPR036388">
    <property type="entry name" value="WH-like_DNA-bd_sf"/>
</dbReference>
<dbReference type="RefSeq" id="WP_260977832.1">
    <property type="nucleotide sequence ID" value="NZ_JAOANI010000031.1"/>
</dbReference>
<keyword evidence="2" id="KW-0805">Transcription regulation</keyword>